<evidence type="ECO:0000256" key="1">
    <source>
        <dbReference type="SAM" id="MobiDB-lite"/>
    </source>
</evidence>
<evidence type="ECO:0000313" key="2">
    <source>
        <dbReference type="EMBL" id="CAD9086301.1"/>
    </source>
</evidence>
<sequence length="232" mass="26596">MVSFKPSSKSPRHQRTIRKQQCETPVSPKKQVCLTEHVPCFVVRSIKRIPESADELENVLDTFSQFCQRNLLFMEQQLNEYLIESLTQGDDSLHSMDTMPSLAQFNSVKIPLLSNAESPCHSDQAQDDVTANQSQENLMGHSMGSEWMSPQEFDALFERAGIAATPPTFKPFVHAPPHSHHRDFFEIKQIDAPFDCADTLQILEWTLKREKKSTKRQQRRKSECSMDICQKA</sequence>
<accession>A0A7S1KU98</accession>
<feature type="compositionally biased region" description="Basic residues" evidence="1">
    <location>
        <begin position="210"/>
        <end position="219"/>
    </location>
</feature>
<dbReference type="EMBL" id="HBGD01011548">
    <property type="protein sequence ID" value="CAD9086301.1"/>
    <property type="molecule type" value="Transcribed_RNA"/>
</dbReference>
<organism evidence="2">
    <name type="scientific">Percolomonas cosmopolitus</name>
    <dbReference type="NCBI Taxonomy" id="63605"/>
    <lineage>
        <taxon>Eukaryota</taxon>
        <taxon>Discoba</taxon>
        <taxon>Heterolobosea</taxon>
        <taxon>Tetramitia</taxon>
        <taxon>Eutetramitia</taxon>
        <taxon>Percolomonadidae</taxon>
        <taxon>Percolomonas</taxon>
    </lineage>
</organism>
<name>A0A7S1KU98_9EUKA</name>
<gene>
    <name evidence="2" type="ORF">PCOS0759_LOCUS9555</name>
</gene>
<dbReference type="AlphaFoldDB" id="A0A7S1KU98"/>
<feature type="region of interest" description="Disordered" evidence="1">
    <location>
        <begin position="210"/>
        <end position="232"/>
    </location>
</feature>
<proteinExistence type="predicted"/>
<protein>
    <submittedName>
        <fullName evidence="2">Uncharacterized protein</fullName>
    </submittedName>
</protein>
<feature type="region of interest" description="Disordered" evidence="1">
    <location>
        <begin position="1"/>
        <end position="21"/>
    </location>
</feature>
<reference evidence="2" key="1">
    <citation type="submission" date="2021-01" db="EMBL/GenBank/DDBJ databases">
        <authorList>
            <person name="Corre E."/>
            <person name="Pelletier E."/>
            <person name="Niang G."/>
            <person name="Scheremetjew M."/>
            <person name="Finn R."/>
            <person name="Kale V."/>
            <person name="Holt S."/>
            <person name="Cochrane G."/>
            <person name="Meng A."/>
            <person name="Brown T."/>
            <person name="Cohen L."/>
        </authorList>
    </citation>
    <scope>NUCLEOTIDE SEQUENCE</scope>
    <source>
        <strain evidence="2">WS</strain>
    </source>
</reference>